<feature type="region of interest" description="Disordered" evidence="1">
    <location>
        <begin position="336"/>
        <end position="367"/>
    </location>
</feature>
<feature type="signal peptide" evidence="2">
    <location>
        <begin position="1"/>
        <end position="17"/>
    </location>
</feature>
<reference evidence="3 4" key="1">
    <citation type="submission" date="2019-02" db="EMBL/GenBank/DDBJ databases">
        <title>Deep-cultivation of Planctomycetes and their phenomic and genomic characterization uncovers novel biology.</title>
        <authorList>
            <person name="Wiegand S."/>
            <person name="Jogler M."/>
            <person name="Boedeker C."/>
            <person name="Pinto D."/>
            <person name="Vollmers J."/>
            <person name="Rivas-Marin E."/>
            <person name="Kohn T."/>
            <person name="Peeters S.H."/>
            <person name="Heuer A."/>
            <person name="Rast P."/>
            <person name="Oberbeckmann S."/>
            <person name="Bunk B."/>
            <person name="Jeske O."/>
            <person name="Meyerdierks A."/>
            <person name="Storesund J.E."/>
            <person name="Kallscheuer N."/>
            <person name="Luecker S."/>
            <person name="Lage O.M."/>
            <person name="Pohl T."/>
            <person name="Merkel B.J."/>
            <person name="Hornburger P."/>
            <person name="Mueller R.-W."/>
            <person name="Bruemmer F."/>
            <person name="Labrenz M."/>
            <person name="Spormann A.M."/>
            <person name="Op Den Camp H."/>
            <person name="Overmann J."/>
            <person name="Amann R."/>
            <person name="Jetten M.S.M."/>
            <person name="Mascher T."/>
            <person name="Medema M.H."/>
            <person name="Devos D.P."/>
            <person name="Kaster A.-K."/>
            <person name="Ovreas L."/>
            <person name="Rohde M."/>
            <person name="Galperin M.Y."/>
            <person name="Jogler C."/>
        </authorList>
    </citation>
    <scope>NUCLEOTIDE SEQUENCE [LARGE SCALE GENOMIC DNA]</scope>
    <source>
        <strain evidence="3 4">KOR42</strain>
    </source>
</reference>
<dbReference type="InterPro" id="IPR046230">
    <property type="entry name" value="DUF6263"/>
</dbReference>
<evidence type="ECO:0000313" key="3">
    <source>
        <dbReference type="EMBL" id="TWT58245.1"/>
    </source>
</evidence>
<keyword evidence="2" id="KW-0732">Signal</keyword>
<comment type="caution">
    <text evidence="3">The sequence shown here is derived from an EMBL/GenBank/DDBJ whole genome shotgun (WGS) entry which is preliminary data.</text>
</comment>
<name>A0A5C5X7Z2_9PLAN</name>
<sequence precursor="true">MRSLTGWMLLFAMLAFAGCGDSKAPEQANDPERSWDAETPVAAAPKSDTSSEYLSSGQSLQVGERFPLRKRVEQELLQDSLSGPAQQVVSNLDVRFVFTVEDRVDSRTKLRVDYDRILFSQRVGDDAVDFDSDQPPEELTPTLQAFLNMSQSGFTCWLDEDLRFISVEQFDQFVESVLQGIPEEFHADVVLEVETASGDAGLADFIGEAIGQLPQNPRYRAGDQWERSYTLTRPIPMHSLNVYTLKRIDSGVAFVDIRGKVTPSTTPVAVDEETGVRITVTGGETVGSSEIDTDNGLPRRSETLQKIDMVVTLEGALQFNQRKSIRTRVEAFREMNDTHPPVQIGESNPLRDVNPKVSAHPLSTIAE</sequence>
<feature type="chain" id="PRO_5022756010" evidence="2">
    <location>
        <begin position="18"/>
        <end position="367"/>
    </location>
</feature>
<dbReference type="AlphaFoldDB" id="A0A5C5X7Z2"/>
<proteinExistence type="predicted"/>
<evidence type="ECO:0000256" key="1">
    <source>
        <dbReference type="SAM" id="MobiDB-lite"/>
    </source>
</evidence>
<gene>
    <name evidence="3" type="ORF">KOR42_16160</name>
</gene>
<dbReference type="OrthoDB" id="212616at2"/>
<feature type="region of interest" description="Disordered" evidence="1">
    <location>
        <begin position="22"/>
        <end position="56"/>
    </location>
</feature>
<evidence type="ECO:0000313" key="4">
    <source>
        <dbReference type="Proteomes" id="UP000317243"/>
    </source>
</evidence>
<dbReference type="PROSITE" id="PS51257">
    <property type="entry name" value="PROKAR_LIPOPROTEIN"/>
    <property type="match status" value="1"/>
</dbReference>
<organism evidence="3 4">
    <name type="scientific">Thalassoglobus neptunius</name>
    <dbReference type="NCBI Taxonomy" id="1938619"/>
    <lineage>
        <taxon>Bacteria</taxon>
        <taxon>Pseudomonadati</taxon>
        <taxon>Planctomycetota</taxon>
        <taxon>Planctomycetia</taxon>
        <taxon>Planctomycetales</taxon>
        <taxon>Planctomycetaceae</taxon>
        <taxon>Thalassoglobus</taxon>
    </lineage>
</organism>
<feature type="compositionally biased region" description="Polar residues" evidence="1">
    <location>
        <begin position="47"/>
        <end position="56"/>
    </location>
</feature>
<accession>A0A5C5X7Z2</accession>
<protein>
    <submittedName>
        <fullName evidence="3">Uncharacterized protein</fullName>
    </submittedName>
</protein>
<dbReference type="Proteomes" id="UP000317243">
    <property type="component" value="Unassembled WGS sequence"/>
</dbReference>
<dbReference type="EMBL" id="SIHI01000001">
    <property type="protein sequence ID" value="TWT58245.1"/>
    <property type="molecule type" value="Genomic_DNA"/>
</dbReference>
<dbReference type="Pfam" id="PF19777">
    <property type="entry name" value="DUF6263"/>
    <property type="match status" value="1"/>
</dbReference>
<keyword evidence="4" id="KW-1185">Reference proteome</keyword>
<evidence type="ECO:0000256" key="2">
    <source>
        <dbReference type="SAM" id="SignalP"/>
    </source>
</evidence>